<dbReference type="Gene3D" id="2.30.29.30">
    <property type="entry name" value="Pleckstrin-homology domain (PH domain)/Phosphotyrosine-binding domain (PTB)"/>
    <property type="match status" value="1"/>
</dbReference>
<dbReference type="Proteomes" id="UP000696485">
    <property type="component" value="Unassembled WGS sequence"/>
</dbReference>
<feature type="region of interest" description="Disordered" evidence="1">
    <location>
        <begin position="879"/>
        <end position="921"/>
    </location>
</feature>
<feature type="compositionally biased region" description="Acidic residues" evidence="1">
    <location>
        <begin position="896"/>
        <end position="912"/>
    </location>
</feature>
<dbReference type="AlphaFoldDB" id="A0A9P5SPQ4"/>
<evidence type="ECO:0008006" key="4">
    <source>
        <dbReference type="Google" id="ProtNLM"/>
    </source>
</evidence>
<feature type="region of interest" description="Disordered" evidence="1">
    <location>
        <begin position="384"/>
        <end position="410"/>
    </location>
</feature>
<dbReference type="InterPro" id="IPR011993">
    <property type="entry name" value="PH-like_dom_sf"/>
</dbReference>
<evidence type="ECO:0000313" key="2">
    <source>
        <dbReference type="EMBL" id="KAF9333025.1"/>
    </source>
</evidence>
<reference evidence="2" key="1">
    <citation type="journal article" date="2020" name="Fungal Divers.">
        <title>Resolving the Mortierellaceae phylogeny through synthesis of multi-gene phylogenetics and phylogenomics.</title>
        <authorList>
            <person name="Vandepol N."/>
            <person name="Liber J."/>
            <person name="Desiro A."/>
            <person name="Na H."/>
            <person name="Kennedy M."/>
            <person name="Barry K."/>
            <person name="Grigoriev I.V."/>
            <person name="Miller A.N."/>
            <person name="O'Donnell K."/>
            <person name="Stajich J.E."/>
            <person name="Bonito G."/>
        </authorList>
    </citation>
    <scope>NUCLEOTIDE SEQUENCE</scope>
    <source>
        <strain evidence="2">NVP1</strain>
    </source>
</reference>
<proteinExistence type="predicted"/>
<organism evidence="2 3">
    <name type="scientific">Podila minutissima</name>
    <dbReference type="NCBI Taxonomy" id="64525"/>
    <lineage>
        <taxon>Eukaryota</taxon>
        <taxon>Fungi</taxon>
        <taxon>Fungi incertae sedis</taxon>
        <taxon>Mucoromycota</taxon>
        <taxon>Mortierellomycotina</taxon>
        <taxon>Mortierellomycetes</taxon>
        <taxon>Mortierellales</taxon>
        <taxon>Mortierellaceae</taxon>
        <taxon>Podila</taxon>
    </lineage>
</organism>
<feature type="compositionally biased region" description="Low complexity" evidence="1">
    <location>
        <begin position="1"/>
        <end position="18"/>
    </location>
</feature>
<name>A0A9P5SPQ4_9FUNG</name>
<keyword evidence="3" id="KW-1185">Reference proteome</keyword>
<feature type="region of interest" description="Disordered" evidence="1">
    <location>
        <begin position="69"/>
        <end position="90"/>
    </location>
</feature>
<evidence type="ECO:0000313" key="3">
    <source>
        <dbReference type="Proteomes" id="UP000696485"/>
    </source>
</evidence>
<feature type="region of interest" description="Disordered" evidence="1">
    <location>
        <begin position="1"/>
        <end position="40"/>
    </location>
</feature>
<accession>A0A9P5SPQ4</accession>
<dbReference type="EMBL" id="JAAAUY010000226">
    <property type="protein sequence ID" value="KAF9333025.1"/>
    <property type="molecule type" value="Genomic_DNA"/>
</dbReference>
<sequence>MATILSSSSLTDEPSTSPIHNTPIPGESPTTNNGASPSPLLKKKTDAFVVTLLNEDITKTATVDDFYEEEQEEQEVEKVEEVEEDEEEEMDEEYIADKLFHLETGYKKSKSAPAPARRGDILVLSTVQELKLIHKPLTENFHSQREVASSWAAQIRTFEQLARAFAHFANNIMQFSYMSETTAITSFYHDQLAPVFNHAQDEFVDAQALSQLNAQIDYTHLHKHLPKENALTTAEERKANVAGPLLTRQNIGARRLLYESELTEFVAPTYGNCKKKAAAIMVPKEYRLIVTTDFVYLCQVIQAEPSPSKRFTSSQHKQLRLLHEPVAVSDCQISSTPDVTETQRYMVMVCFYNQTSYILKAKTGEERDAWVQIARVLRIEQPKPSDACREQDENETIQRSNSSAAIGGENSKHKGLSLFKRLKSLRRSTSNLPEAGLHSPEIHPDQVTYTEEEEHARRMQLGQPSLWEVRRLPTDLGVIPPLEHPISFRRDHLYDTNVKIVDMTTGKVAPGEFGMGIEDRAAYHRDGCALFAILRPPRLVKPEDVDKNREDFFLVGKRTINGRDYCAEPPYITDFYARSWLHPNMRIEFDIEANSVVVANMYRILCSSPKMVRLFETYYRYLMSEAKISPDNTFLSMDYRSYPMRVSKKAQKTDLASTGITSATASKSSLPRSGSISAVGGHQRVFNDMGECNIEFRRMSNAEDAISVGFWNPATKRDMAVGVLMVRSSTIRTTSAMGLNTLLSYSVHKCLQRSSPTELIFTLLQTDVQTTPGFRKGQRVIRRTEGTTSLDEYKVEGTRETLNELEDFVRSRIGTDCKAREYRETLLMAKVAFHEDVIDTWEVEEEKEKPQWTNGQVVEPPDDDLVYSHRVEGYLETLHEVPEEEEEKDLSTEPSDVVDDEDAEQIEDEEDLASSTSTFHPKSKQALLAMEKQHQEAAAKESELDTAIQSGFLQLDSTSFSDLTSDGALSAYINAEEDQQQEKQPDTSAPSVADLAKFWDKTTSVVDLVLSPSGSSIASSKSQDFKVAEPSTEAIVVVESSNLPSTASMSRARAPAPTPVPVTASASSELEARMSTMLAMVSSSSLVQVTEAAAALTNASGVIQATRYLLKSRPVEEDRNEVETGVSVEQLRPVADLKKRWEEIHRLGI</sequence>
<protein>
    <recommendedName>
        <fullName evidence="4">PH domain-containing protein</fullName>
    </recommendedName>
</protein>
<gene>
    <name evidence="2" type="ORF">BG006_004092</name>
</gene>
<feature type="region of interest" description="Disordered" evidence="1">
    <location>
        <begin position="971"/>
        <end position="991"/>
    </location>
</feature>
<evidence type="ECO:0000256" key="1">
    <source>
        <dbReference type="SAM" id="MobiDB-lite"/>
    </source>
</evidence>
<comment type="caution">
    <text evidence="2">The sequence shown here is derived from an EMBL/GenBank/DDBJ whole genome shotgun (WGS) entry which is preliminary data.</text>
</comment>
<dbReference type="SUPFAM" id="SSF50729">
    <property type="entry name" value="PH domain-like"/>
    <property type="match status" value="1"/>
</dbReference>